<gene>
    <name evidence="2" type="ORF">K505DRAFT_294581</name>
</gene>
<dbReference type="PANTHER" id="PTHR42678">
    <property type="entry name" value="AMIDASE"/>
    <property type="match status" value="1"/>
</dbReference>
<dbReference type="Pfam" id="PF01425">
    <property type="entry name" value="Amidase"/>
    <property type="match status" value="2"/>
</dbReference>
<sequence>MASDKKTFNLLTSSATDVYQLFERNELSAASLAEQVFQQVDRHNTDGKHLRAIIAIAPRKQVLERARELDQERKNGRVRSRLHGIPFIVKDSIATDSSLGMSTTAGSWALKESKPAKNAPVVEKLLEAGMILIGKSSLSTPTGSSTGSAVGVSAGFALLSLGLETDGSILSPASRAALYAMKPTMESVSLEGIISVTKSLDAVGGMARSPADLAALTELIQQTTTGDLNPRYHEVLKGDWSGIRLGFLNETVWQLPHFLCEPNDDALKQMRSEYHQAMDKVAEHGVHVQYPVELPTGDEIWPYTGDIIKYEFQICINNYLQNLASSEVHNLGELVEWNRAHADKELPEEYPSQSSLENSLNNTITADENAKRVKIVRELGGPNGVDKVLQQYNLDAIASLSDSPLSSVATASGYPVATMPLGILQLNGRPFGISMIAGKNQEHKLFQIMSAWETLYTRQPPPDLVRESSKM</sequence>
<dbReference type="InterPro" id="IPR036928">
    <property type="entry name" value="AS_sf"/>
</dbReference>
<dbReference type="InterPro" id="IPR023631">
    <property type="entry name" value="Amidase_dom"/>
</dbReference>
<dbReference type="AlphaFoldDB" id="A0A6A6XT54"/>
<dbReference type="Proteomes" id="UP000799757">
    <property type="component" value="Unassembled WGS sequence"/>
</dbReference>
<evidence type="ECO:0000259" key="1">
    <source>
        <dbReference type="Pfam" id="PF01425"/>
    </source>
</evidence>
<evidence type="ECO:0000313" key="2">
    <source>
        <dbReference type="EMBL" id="KAF2799428.1"/>
    </source>
</evidence>
<feature type="domain" description="Amidase" evidence="1">
    <location>
        <begin position="140"/>
        <end position="445"/>
    </location>
</feature>
<dbReference type="EMBL" id="MU001764">
    <property type="protein sequence ID" value="KAF2799428.1"/>
    <property type="molecule type" value="Genomic_DNA"/>
</dbReference>
<dbReference type="OrthoDB" id="566138at2759"/>
<dbReference type="SUPFAM" id="SSF75304">
    <property type="entry name" value="Amidase signature (AS) enzymes"/>
    <property type="match status" value="1"/>
</dbReference>
<feature type="domain" description="Amidase" evidence="1">
    <location>
        <begin position="54"/>
        <end position="139"/>
    </location>
</feature>
<protein>
    <submittedName>
        <fullName evidence="2">Amidase signature enzyme</fullName>
    </submittedName>
</protein>
<keyword evidence="3" id="KW-1185">Reference proteome</keyword>
<accession>A0A6A6XT54</accession>
<proteinExistence type="predicted"/>
<dbReference type="Gene3D" id="3.90.1300.10">
    <property type="entry name" value="Amidase signature (AS) domain"/>
    <property type="match status" value="1"/>
</dbReference>
<evidence type="ECO:0000313" key="3">
    <source>
        <dbReference type="Proteomes" id="UP000799757"/>
    </source>
</evidence>
<dbReference type="PANTHER" id="PTHR42678:SF34">
    <property type="entry name" value="OS04G0183300 PROTEIN"/>
    <property type="match status" value="1"/>
</dbReference>
<reference evidence="2" key="1">
    <citation type="journal article" date="2020" name="Stud. Mycol.">
        <title>101 Dothideomycetes genomes: a test case for predicting lifestyles and emergence of pathogens.</title>
        <authorList>
            <person name="Haridas S."/>
            <person name="Albert R."/>
            <person name="Binder M."/>
            <person name="Bloem J."/>
            <person name="Labutti K."/>
            <person name="Salamov A."/>
            <person name="Andreopoulos B."/>
            <person name="Baker S."/>
            <person name="Barry K."/>
            <person name="Bills G."/>
            <person name="Bluhm B."/>
            <person name="Cannon C."/>
            <person name="Castanera R."/>
            <person name="Culley D."/>
            <person name="Daum C."/>
            <person name="Ezra D."/>
            <person name="Gonzalez J."/>
            <person name="Henrissat B."/>
            <person name="Kuo A."/>
            <person name="Liang C."/>
            <person name="Lipzen A."/>
            <person name="Lutzoni F."/>
            <person name="Magnuson J."/>
            <person name="Mondo S."/>
            <person name="Nolan M."/>
            <person name="Ohm R."/>
            <person name="Pangilinan J."/>
            <person name="Park H.-J."/>
            <person name="Ramirez L."/>
            <person name="Alfaro M."/>
            <person name="Sun H."/>
            <person name="Tritt A."/>
            <person name="Yoshinaga Y."/>
            <person name="Zwiers L.-H."/>
            <person name="Turgeon B."/>
            <person name="Goodwin S."/>
            <person name="Spatafora J."/>
            <person name="Crous P."/>
            <person name="Grigoriev I."/>
        </authorList>
    </citation>
    <scope>NUCLEOTIDE SEQUENCE</scope>
    <source>
        <strain evidence="2">CBS 109.77</strain>
    </source>
</reference>
<name>A0A6A6XT54_9PLEO</name>
<organism evidence="2 3">
    <name type="scientific">Melanomma pulvis-pyrius CBS 109.77</name>
    <dbReference type="NCBI Taxonomy" id="1314802"/>
    <lineage>
        <taxon>Eukaryota</taxon>
        <taxon>Fungi</taxon>
        <taxon>Dikarya</taxon>
        <taxon>Ascomycota</taxon>
        <taxon>Pezizomycotina</taxon>
        <taxon>Dothideomycetes</taxon>
        <taxon>Pleosporomycetidae</taxon>
        <taxon>Pleosporales</taxon>
        <taxon>Melanommataceae</taxon>
        <taxon>Melanomma</taxon>
    </lineage>
</organism>